<dbReference type="Gene3D" id="3.40.640.10">
    <property type="entry name" value="Type I PLP-dependent aspartate aminotransferase-like (Major domain)"/>
    <property type="match status" value="2"/>
</dbReference>
<dbReference type="Gene3D" id="3.90.1150.10">
    <property type="entry name" value="Aspartate Aminotransferase, domain 1"/>
    <property type="match status" value="2"/>
</dbReference>
<comment type="caution">
    <text evidence="6">The sequence shown here is derived from an EMBL/GenBank/DDBJ whole genome shotgun (WGS) entry which is preliminary data.</text>
</comment>
<dbReference type="PANTHER" id="PTHR11986:SF79">
    <property type="entry name" value="ACETYLORNITHINE AMINOTRANSFERASE, MITOCHONDRIAL"/>
    <property type="match status" value="1"/>
</dbReference>
<evidence type="ECO:0000256" key="5">
    <source>
        <dbReference type="RuleBase" id="RU003560"/>
    </source>
</evidence>
<evidence type="ECO:0000256" key="3">
    <source>
        <dbReference type="ARBA" id="ARBA00022679"/>
    </source>
</evidence>
<dbReference type="SUPFAM" id="SSF53383">
    <property type="entry name" value="PLP-dependent transferases"/>
    <property type="match status" value="1"/>
</dbReference>
<reference evidence="6 7" key="1">
    <citation type="journal article" date="2019" name="Int. J. Syst. Evol. Microbiol.">
        <title>The Global Catalogue of Microorganisms (GCM) 10K type strain sequencing project: providing services to taxonomists for standard genome sequencing and annotation.</title>
        <authorList>
            <consortium name="The Broad Institute Genomics Platform"/>
            <consortium name="The Broad Institute Genome Sequencing Center for Infectious Disease"/>
            <person name="Wu L."/>
            <person name="Ma J."/>
        </authorList>
    </citation>
    <scope>NUCLEOTIDE SEQUENCE [LARGE SCALE GENOMIC DNA]</scope>
    <source>
        <strain evidence="6 7">JCM 10649</strain>
    </source>
</reference>
<gene>
    <name evidence="6" type="ORF">GCM10009544_24380</name>
</gene>
<name>A0ABN0ZW39_9ACTN</name>
<comment type="similarity">
    <text evidence="5">Belongs to the class-III pyridoxal-phosphate-dependent aminotransferase family.</text>
</comment>
<dbReference type="PANTHER" id="PTHR11986">
    <property type="entry name" value="AMINOTRANSFERASE CLASS III"/>
    <property type="match status" value="1"/>
</dbReference>
<evidence type="ECO:0000256" key="2">
    <source>
        <dbReference type="ARBA" id="ARBA00022576"/>
    </source>
</evidence>
<dbReference type="InterPro" id="IPR050103">
    <property type="entry name" value="Class-III_PLP-dep_AT"/>
</dbReference>
<dbReference type="Pfam" id="PF00202">
    <property type="entry name" value="Aminotran_3"/>
    <property type="match status" value="1"/>
</dbReference>
<keyword evidence="4 5" id="KW-0663">Pyridoxal phosphate</keyword>
<dbReference type="PIRSF" id="PIRSF000521">
    <property type="entry name" value="Transaminase_4ab_Lys_Orn"/>
    <property type="match status" value="1"/>
</dbReference>
<proteinExistence type="inferred from homology"/>
<dbReference type="InterPro" id="IPR005814">
    <property type="entry name" value="Aminotrans_3"/>
</dbReference>
<dbReference type="RefSeq" id="WP_344089558.1">
    <property type="nucleotide sequence ID" value="NZ_BAAAHB010000020.1"/>
</dbReference>
<dbReference type="InterPro" id="IPR015422">
    <property type="entry name" value="PyrdxlP-dep_Trfase_small"/>
</dbReference>
<organism evidence="6 7">
    <name type="scientific">Streptomyces stramineus</name>
    <dbReference type="NCBI Taxonomy" id="173861"/>
    <lineage>
        <taxon>Bacteria</taxon>
        <taxon>Bacillati</taxon>
        <taxon>Actinomycetota</taxon>
        <taxon>Actinomycetes</taxon>
        <taxon>Kitasatosporales</taxon>
        <taxon>Streptomycetaceae</taxon>
        <taxon>Streptomyces</taxon>
    </lineage>
</organism>
<evidence type="ECO:0000256" key="4">
    <source>
        <dbReference type="ARBA" id="ARBA00022898"/>
    </source>
</evidence>
<comment type="cofactor">
    <cofactor evidence="1">
        <name>pyridoxal 5'-phosphate</name>
        <dbReference type="ChEBI" id="CHEBI:597326"/>
    </cofactor>
</comment>
<dbReference type="InterPro" id="IPR015424">
    <property type="entry name" value="PyrdxlP-dep_Trfase"/>
</dbReference>
<sequence>MSPVANELELAEPHLGGVLSAAGLDAEYVRAAGNTLYLRGADGQEIPVLDFAGGFGSLMLGHNNPEITAYTKSLLDAQVPVHSQFSRHPCANRVAQQLNAILQRELDDDEPYFAIFANSGAEAIEVAVKHAEFERSGRLAALAEEVAAHVESARAAVREGAALAPTEAGARLEAARRAGDAEGFEGLLAALARENAERLARSPLFLTLEGSFHGKLASSVQLTHNESFRLPFKALAAQARFVPRDRPEAVKEIIEEERATVFDLSVEGDTVTVTERDFPIFGAFLLEPVQGEGGVRVITEEFARAIQDACAAIDCPIVVDEIQSGMGRTGAFLASSLIGLRGDYYTLAKSLGGGLAKVSVTLVRRPRYRQDFELVHSSTFAKDSFSSHIALKVLEIMEAEDGRIYRMARERGTKLVTTLEALRADFPDVIKDVRGKGLMLGLEFHDQSTSESPAIQGVSQAGFLGYTVAGFALREHRIRLFPTGSAFNTLRLQPSVYLSDEEIARLDAALRDVCGVLREQDGERLTGGRGE</sequence>
<keyword evidence="7" id="KW-1185">Reference proteome</keyword>
<protein>
    <submittedName>
        <fullName evidence="6">Aminotransferase class III-fold pyridoxal phosphate-dependent enzyme</fullName>
    </submittedName>
</protein>
<evidence type="ECO:0000313" key="7">
    <source>
        <dbReference type="Proteomes" id="UP001499895"/>
    </source>
</evidence>
<dbReference type="Proteomes" id="UP001499895">
    <property type="component" value="Unassembled WGS sequence"/>
</dbReference>
<evidence type="ECO:0000256" key="1">
    <source>
        <dbReference type="ARBA" id="ARBA00001933"/>
    </source>
</evidence>
<keyword evidence="2 6" id="KW-0032">Aminotransferase</keyword>
<evidence type="ECO:0000313" key="6">
    <source>
        <dbReference type="EMBL" id="GAA0460958.1"/>
    </source>
</evidence>
<dbReference type="EMBL" id="BAAAHB010000020">
    <property type="protein sequence ID" value="GAA0460958.1"/>
    <property type="molecule type" value="Genomic_DNA"/>
</dbReference>
<dbReference type="GO" id="GO:0008483">
    <property type="term" value="F:transaminase activity"/>
    <property type="evidence" value="ECO:0007669"/>
    <property type="project" value="UniProtKB-KW"/>
</dbReference>
<keyword evidence="3" id="KW-0808">Transferase</keyword>
<dbReference type="InterPro" id="IPR015421">
    <property type="entry name" value="PyrdxlP-dep_Trfase_major"/>
</dbReference>
<accession>A0ABN0ZW39</accession>